<reference evidence="1 2" key="1">
    <citation type="submission" date="2021-06" db="EMBL/GenBank/DDBJ databases">
        <title>Caerostris darwini draft genome.</title>
        <authorList>
            <person name="Kono N."/>
            <person name="Arakawa K."/>
        </authorList>
    </citation>
    <scope>NUCLEOTIDE SEQUENCE [LARGE SCALE GENOMIC DNA]</scope>
</reference>
<gene>
    <name evidence="1" type="ORF">CDAR_431671</name>
</gene>
<dbReference type="AlphaFoldDB" id="A0AAV4SUD5"/>
<accession>A0AAV4SUD5</accession>
<evidence type="ECO:0000313" key="2">
    <source>
        <dbReference type="Proteomes" id="UP001054837"/>
    </source>
</evidence>
<dbReference type="EMBL" id="BPLQ01008493">
    <property type="protein sequence ID" value="GIY37695.1"/>
    <property type="molecule type" value="Genomic_DNA"/>
</dbReference>
<keyword evidence="2" id="KW-1185">Reference proteome</keyword>
<name>A0AAV4SUD5_9ARAC</name>
<protein>
    <submittedName>
        <fullName evidence="1">Uncharacterized protein</fullName>
    </submittedName>
</protein>
<comment type="caution">
    <text evidence="1">The sequence shown here is derived from an EMBL/GenBank/DDBJ whole genome shotgun (WGS) entry which is preliminary data.</text>
</comment>
<dbReference type="Proteomes" id="UP001054837">
    <property type="component" value="Unassembled WGS sequence"/>
</dbReference>
<organism evidence="1 2">
    <name type="scientific">Caerostris darwini</name>
    <dbReference type="NCBI Taxonomy" id="1538125"/>
    <lineage>
        <taxon>Eukaryota</taxon>
        <taxon>Metazoa</taxon>
        <taxon>Ecdysozoa</taxon>
        <taxon>Arthropoda</taxon>
        <taxon>Chelicerata</taxon>
        <taxon>Arachnida</taxon>
        <taxon>Araneae</taxon>
        <taxon>Araneomorphae</taxon>
        <taxon>Entelegynae</taxon>
        <taxon>Araneoidea</taxon>
        <taxon>Araneidae</taxon>
        <taxon>Caerostris</taxon>
    </lineage>
</organism>
<proteinExistence type="predicted"/>
<sequence length="165" mass="18549">MTSFWGGSDECVADCLGAIYHLVNGNGSEKSASRRSLRNEQQFYFTKRPTITILWLGYPNGNGSVSSLCSFAEPATHDLPEQVGEIDLLQFPARRLWTHSSRAFSEERHMDRILRTGSAVKRNNPRRLRLQLEATSSWGGSGKCVVDCLGTIYHLMNGKRLGKEW</sequence>
<evidence type="ECO:0000313" key="1">
    <source>
        <dbReference type="EMBL" id="GIY37695.1"/>
    </source>
</evidence>